<evidence type="ECO:0000259" key="8">
    <source>
        <dbReference type="PROSITE" id="PS50109"/>
    </source>
</evidence>
<dbReference type="GO" id="GO:0005524">
    <property type="term" value="F:ATP binding"/>
    <property type="evidence" value="ECO:0007669"/>
    <property type="project" value="UniProtKB-KW"/>
</dbReference>
<dbReference type="Proteomes" id="UP001169063">
    <property type="component" value="Unassembled WGS sequence"/>
</dbReference>
<comment type="catalytic activity">
    <reaction evidence="1">
        <text>ATP + protein L-histidine = ADP + protein N-phospho-L-histidine.</text>
        <dbReference type="EC" id="2.7.13.3"/>
    </reaction>
</comment>
<evidence type="ECO:0000256" key="3">
    <source>
        <dbReference type="ARBA" id="ARBA00022553"/>
    </source>
</evidence>
<name>A0ABT8SM99_9CAUL</name>
<dbReference type="PANTHER" id="PTHR41523">
    <property type="entry name" value="TWO-COMPONENT SYSTEM SENSOR PROTEIN"/>
    <property type="match status" value="1"/>
</dbReference>
<dbReference type="PROSITE" id="PS50109">
    <property type="entry name" value="HIS_KIN"/>
    <property type="match status" value="1"/>
</dbReference>
<comment type="caution">
    <text evidence="9">The sequence shown here is derived from an EMBL/GenBank/DDBJ whole genome shotgun (WGS) entry which is preliminary data.</text>
</comment>
<evidence type="ECO:0000256" key="7">
    <source>
        <dbReference type="ARBA" id="ARBA00022840"/>
    </source>
</evidence>
<dbReference type="RefSeq" id="WP_302108810.1">
    <property type="nucleotide sequence ID" value="NZ_JAUKTR010000001.1"/>
</dbReference>
<dbReference type="InterPro" id="IPR003594">
    <property type="entry name" value="HATPase_dom"/>
</dbReference>
<dbReference type="PANTHER" id="PTHR41523:SF8">
    <property type="entry name" value="ETHYLENE RESPONSE SENSOR PROTEIN"/>
    <property type="match status" value="1"/>
</dbReference>
<dbReference type="Gene3D" id="3.30.565.10">
    <property type="entry name" value="Histidine kinase-like ATPase, C-terminal domain"/>
    <property type="match status" value="1"/>
</dbReference>
<protein>
    <recommendedName>
        <fullName evidence="2">histidine kinase</fullName>
        <ecNumber evidence="2">2.7.13.3</ecNumber>
    </recommendedName>
</protein>
<evidence type="ECO:0000256" key="5">
    <source>
        <dbReference type="ARBA" id="ARBA00022741"/>
    </source>
</evidence>
<keyword evidence="3" id="KW-0597">Phosphoprotein</keyword>
<sequence length="202" mass="21488">MAIQTELRLAELQHRLLGSLELLHAIIAIRLRSVSDPESRRHLAWLTDVVAALVLLNRRLGKDDPLPFDDYLAEAVGFWRRACEGRGVGFVLDTRGAQVGEAHAAALALVLHELVSNAVEHAFKGRNGGEVRITLRGEGENLSLFVADDGAGFGDPAASKEGLNLARGIVEHLGGVLQIDSRRGAGATVTVALGQASTGKAH</sequence>
<proteinExistence type="predicted"/>
<dbReference type="SMART" id="SM00387">
    <property type="entry name" value="HATPase_c"/>
    <property type="match status" value="1"/>
</dbReference>
<dbReference type="SUPFAM" id="SSF55874">
    <property type="entry name" value="ATPase domain of HSP90 chaperone/DNA topoisomerase II/histidine kinase"/>
    <property type="match status" value="1"/>
</dbReference>
<accession>A0ABT8SM99</accession>
<dbReference type="Pfam" id="PF02518">
    <property type="entry name" value="HATPase_c"/>
    <property type="match status" value="1"/>
</dbReference>
<reference evidence="9" key="1">
    <citation type="submission" date="2023-07" db="EMBL/GenBank/DDBJ databases">
        <title>Brevundimonas soil sp. nov., isolated from the soil of chemical plant.</title>
        <authorList>
            <person name="Wu N."/>
        </authorList>
    </citation>
    <scope>NUCLEOTIDE SEQUENCE</scope>
    <source>
        <strain evidence="9">XZ-24</strain>
    </source>
</reference>
<dbReference type="InterPro" id="IPR036890">
    <property type="entry name" value="HATPase_C_sf"/>
</dbReference>
<feature type="domain" description="Histidine kinase" evidence="8">
    <location>
        <begin position="11"/>
        <end position="197"/>
    </location>
</feature>
<dbReference type="EMBL" id="JAUKTR010000001">
    <property type="protein sequence ID" value="MDO1558397.1"/>
    <property type="molecule type" value="Genomic_DNA"/>
</dbReference>
<evidence type="ECO:0000313" key="10">
    <source>
        <dbReference type="Proteomes" id="UP001169063"/>
    </source>
</evidence>
<evidence type="ECO:0000256" key="4">
    <source>
        <dbReference type="ARBA" id="ARBA00022679"/>
    </source>
</evidence>
<keyword evidence="7 9" id="KW-0067">ATP-binding</keyword>
<evidence type="ECO:0000256" key="1">
    <source>
        <dbReference type="ARBA" id="ARBA00000085"/>
    </source>
</evidence>
<keyword evidence="10" id="KW-1185">Reference proteome</keyword>
<gene>
    <name evidence="9" type="ORF">Q0812_03025</name>
</gene>
<dbReference type="EC" id="2.7.13.3" evidence="2"/>
<dbReference type="InterPro" id="IPR005467">
    <property type="entry name" value="His_kinase_dom"/>
</dbReference>
<evidence type="ECO:0000256" key="2">
    <source>
        <dbReference type="ARBA" id="ARBA00012438"/>
    </source>
</evidence>
<evidence type="ECO:0000256" key="6">
    <source>
        <dbReference type="ARBA" id="ARBA00022777"/>
    </source>
</evidence>
<keyword evidence="4" id="KW-0808">Transferase</keyword>
<keyword evidence="6" id="KW-0418">Kinase</keyword>
<keyword evidence="5" id="KW-0547">Nucleotide-binding</keyword>
<evidence type="ECO:0000313" key="9">
    <source>
        <dbReference type="EMBL" id="MDO1558397.1"/>
    </source>
</evidence>
<organism evidence="9 10">
    <name type="scientific">Peiella sedimenti</name>
    <dbReference type="NCBI Taxonomy" id="3061083"/>
    <lineage>
        <taxon>Bacteria</taxon>
        <taxon>Pseudomonadati</taxon>
        <taxon>Pseudomonadota</taxon>
        <taxon>Alphaproteobacteria</taxon>
        <taxon>Caulobacterales</taxon>
        <taxon>Caulobacteraceae</taxon>
        <taxon>Peiella</taxon>
    </lineage>
</organism>